<keyword evidence="2" id="KW-0472">Membrane</keyword>
<evidence type="ECO:0000256" key="2">
    <source>
        <dbReference type="SAM" id="Phobius"/>
    </source>
</evidence>
<evidence type="ECO:0000313" key="3">
    <source>
        <dbReference type="EMBL" id="RMB58437.1"/>
    </source>
</evidence>
<name>A0A3M0G2S0_9ACTN</name>
<dbReference type="EMBL" id="REFW01000004">
    <property type="protein sequence ID" value="RMB58437.1"/>
    <property type="molecule type" value="Genomic_DNA"/>
</dbReference>
<dbReference type="AlphaFoldDB" id="A0A3M0G2S0"/>
<feature type="transmembrane region" description="Helical" evidence="2">
    <location>
        <begin position="57"/>
        <end position="77"/>
    </location>
</feature>
<keyword evidence="2" id="KW-1133">Transmembrane helix</keyword>
<keyword evidence="4" id="KW-1185">Reference proteome</keyword>
<dbReference type="Proteomes" id="UP000275256">
    <property type="component" value="Unassembled WGS sequence"/>
</dbReference>
<sequence>MGGEMAEDLPGVTDITDSDEPGRPGGVRWFGVVLLLAYVALMALGAWSLWLIAGEELVAGISAGVFVFLYALGWRLWLAPGSDRRLAFKERLTVHLIAGPVVVVLGSLAGVWLPMIVALSAVIMCDALNERDRHPAVGGSAPDLI</sequence>
<organism evidence="3 4">
    <name type="scientific">Tessaracoccus antarcticus</name>
    <dbReference type="NCBI Taxonomy" id="2479848"/>
    <lineage>
        <taxon>Bacteria</taxon>
        <taxon>Bacillati</taxon>
        <taxon>Actinomycetota</taxon>
        <taxon>Actinomycetes</taxon>
        <taxon>Propionibacteriales</taxon>
        <taxon>Propionibacteriaceae</taxon>
        <taxon>Tessaracoccus</taxon>
    </lineage>
</organism>
<evidence type="ECO:0000313" key="4">
    <source>
        <dbReference type="Proteomes" id="UP000275256"/>
    </source>
</evidence>
<feature type="transmembrane region" description="Helical" evidence="2">
    <location>
        <begin position="97"/>
        <end position="123"/>
    </location>
</feature>
<protein>
    <submittedName>
        <fullName evidence="3">Uncharacterized protein</fullName>
    </submittedName>
</protein>
<keyword evidence="2" id="KW-0812">Transmembrane</keyword>
<proteinExistence type="predicted"/>
<comment type="caution">
    <text evidence="3">The sequence shown here is derived from an EMBL/GenBank/DDBJ whole genome shotgun (WGS) entry which is preliminary data.</text>
</comment>
<gene>
    <name evidence="3" type="ORF">EAX62_14715</name>
</gene>
<evidence type="ECO:0000256" key="1">
    <source>
        <dbReference type="SAM" id="MobiDB-lite"/>
    </source>
</evidence>
<reference evidence="3 4" key="1">
    <citation type="submission" date="2018-10" db="EMBL/GenBank/DDBJ databases">
        <title>Tessaracoccus antarcticuss sp. nov., isolated from sediment.</title>
        <authorList>
            <person name="Zhou L.Y."/>
            <person name="Du Z.J."/>
        </authorList>
    </citation>
    <scope>NUCLEOTIDE SEQUENCE [LARGE SCALE GENOMIC DNA]</scope>
    <source>
        <strain evidence="3 4">JDX10</strain>
    </source>
</reference>
<accession>A0A3M0G2S0</accession>
<feature type="region of interest" description="Disordered" evidence="1">
    <location>
        <begin position="1"/>
        <end position="20"/>
    </location>
</feature>
<feature type="transmembrane region" description="Helical" evidence="2">
    <location>
        <begin position="29"/>
        <end position="50"/>
    </location>
</feature>